<dbReference type="Pfam" id="PF01228">
    <property type="entry name" value="Gly_radical"/>
    <property type="match status" value="1"/>
</dbReference>
<organism evidence="3">
    <name type="scientific">bioreactor metagenome</name>
    <dbReference type="NCBI Taxonomy" id="1076179"/>
    <lineage>
        <taxon>unclassified sequences</taxon>
        <taxon>metagenomes</taxon>
        <taxon>ecological metagenomes</taxon>
    </lineage>
</organism>
<dbReference type="GO" id="GO:0043722">
    <property type="term" value="F:4-hydroxyphenylacetate decarboxylase activity"/>
    <property type="evidence" value="ECO:0007669"/>
    <property type="project" value="UniProtKB-EC"/>
</dbReference>
<dbReference type="InterPro" id="IPR001150">
    <property type="entry name" value="Gly_radical"/>
</dbReference>
<dbReference type="AlphaFoldDB" id="A0A645DD23"/>
<sequence length="107" mass="12264">MLSNFNSKNYNYRERAARLLNIKLSPACVDGDAGTAKMVSFIRTWADLKLWHLQFNIVNKETLIAAQKDPEKYRSLLVRVAGYSAYFVDLSPDLQNDIIARTEHESL</sequence>
<dbReference type="SUPFAM" id="SSF51998">
    <property type="entry name" value="PFL-like glycyl radical enzymes"/>
    <property type="match status" value="1"/>
</dbReference>
<evidence type="ECO:0000259" key="2">
    <source>
        <dbReference type="PROSITE" id="PS51149"/>
    </source>
</evidence>
<dbReference type="Gene3D" id="3.20.70.20">
    <property type="match status" value="1"/>
</dbReference>
<keyword evidence="1" id="KW-0556">Organic radical</keyword>
<dbReference type="InterPro" id="IPR051215">
    <property type="entry name" value="GRE"/>
</dbReference>
<name>A0A645DD23_9ZZZZ</name>
<evidence type="ECO:0000313" key="3">
    <source>
        <dbReference type="EMBL" id="MPM87266.1"/>
    </source>
</evidence>
<evidence type="ECO:0000256" key="1">
    <source>
        <dbReference type="ARBA" id="ARBA00022818"/>
    </source>
</evidence>
<dbReference type="EC" id="4.1.1.83" evidence="3"/>
<dbReference type="EMBL" id="VSSQ01035123">
    <property type="protein sequence ID" value="MPM87266.1"/>
    <property type="molecule type" value="Genomic_DNA"/>
</dbReference>
<gene>
    <name evidence="3" type="primary">hpdB_5</name>
    <name evidence="3" type="ORF">SDC9_134362</name>
</gene>
<protein>
    <submittedName>
        <fullName evidence="3">4-hydroxyphenylacetate decarboxylase large subunit</fullName>
        <ecNumber evidence="3">4.1.1.83</ecNumber>
    </submittedName>
</protein>
<comment type="caution">
    <text evidence="3">The sequence shown here is derived from an EMBL/GenBank/DDBJ whole genome shotgun (WGS) entry which is preliminary data.</text>
</comment>
<keyword evidence="3" id="KW-0456">Lyase</keyword>
<feature type="domain" description="Glycine radical" evidence="2">
    <location>
        <begin position="1"/>
        <end position="107"/>
    </location>
</feature>
<accession>A0A645DD23</accession>
<proteinExistence type="predicted"/>
<reference evidence="3" key="1">
    <citation type="submission" date="2019-08" db="EMBL/GenBank/DDBJ databases">
        <authorList>
            <person name="Kucharzyk K."/>
            <person name="Murdoch R.W."/>
            <person name="Higgins S."/>
            <person name="Loffler F."/>
        </authorList>
    </citation>
    <scope>NUCLEOTIDE SEQUENCE</scope>
</reference>
<dbReference type="PANTHER" id="PTHR43641:SF2">
    <property type="entry name" value="DEHYDRATASE YBIW-RELATED"/>
    <property type="match status" value="1"/>
</dbReference>
<dbReference type="PANTHER" id="PTHR43641">
    <property type="entry name" value="FORMATE ACETYLTRANSFERASE 3-RELATED"/>
    <property type="match status" value="1"/>
</dbReference>
<dbReference type="GO" id="GO:0005829">
    <property type="term" value="C:cytosol"/>
    <property type="evidence" value="ECO:0007669"/>
    <property type="project" value="TreeGrafter"/>
</dbReference>
<dbReference type="PROSITE" id="PS51149">
    <property type="entry name" value="GLY_RADICAL_2"/>
    <property type="match status" value="1"/>
</dbReference>